<dbReference type="Proteomes" id="UP001152795">
    <property type="component" value="Unassembled WGS sequence"/>
</dbReference>
<sequence length="130" mass="13527">MKTTIIIAAFVMSLPAVSAAPVFLLGLLNLFSLGGRAIATIFRAMAASKAAVAVAKGGLVTGISLGAGWGGQYAANAALEQVKDQLILNQTVQLENATAIMAQLQQEKMRLALQIALQASEMERTLKAIS</sequence>
<comment type="caution">
    <text evidence="1">The sequence shown here is derived from an EMBL/GenBank/DDBJ whole genome shotgun (WGS) entry which is preliminary data.</text>
</comment>
<organism evidence="1 2">
    <name type="scientific">Paramuricea clavata</name>
    <name type="common">Red gorgonian</name>
    <name type="synonym">Violescent sea-whip</name>
    <dbReference type="NCBI Taxonomy" id="317549"/>
    <lineage>
        <taxon>Eukaryota</taxon>
        <taxon>Metazoa</taxon>
        <taxon>Cnidaria</taxon>
        <taxon>Anthozoa</taxon>
        <taxon>Octocorallia</taxon>
        <taxon>Malacalcyonacea</taxon>
        <taxon>Plexauridae</taxon>
        <taxon>Paramuricea</taxon>
    </lineage>
</organism>
<accession>A0A6S7L0J5</accession>
<name>A0A6S7L0J5_PARCT</name>
<feature type="non-terminal residue" evidence="1">
    <location>
        <position position="130"/>
    </location>
</feature>
<evidence type="ECO:0000313" key="1">
    <source>
        <dbReference type="EMBL" id="CAB4046331.1"/>
    </source>
</evidence>
<dbReference type="AlphaFoldDB" id="A0A6S7L0J5"/>
<dbReference type="EMBL" id="CACRXK020050229">
    <property type="protein sequence ID" value="CAB4046331.1"/>
    <property type="molecule type" value="Genomic_DNA"/>
</dbReference>
<protein>
    <submittedName>
        <fullName evidence="1">Uncharacterized protein</fullName>
    </submittedName>
</protein>
<proteinExistence type="predicted"/>
<evidence type="ECO:0000313" key="2">
    <source>
        <dbReference type="Proteomes" id="UP001152795"/>
    </source>
</evidence>
<reference evidence="1" key="1">
    <citation type="submission" date="2020-04" db="EMBL/GenBank/DDBJ databases">
        <authorList>
            <person name="Alioto T."/>
            <person name="Alioto T."/>
            <person name="Gomez Garrido J."/>
        </authorList>
    </citation>
    <scope>NUCLEOTIDE SEQUENCE</scope>
    <source>
        <strain evidence="1">A484AB</strain>
    </source>
</reference>
<gene>
    <name evidence="1" type="ORF">PACLA_8A002239</name>
</gene>
<keyword evidence="2" id="KW-1185">Reference proteome</keyword>